<evidence type="ECO:0000313" key="5">
    <source>
        <dbReference type="Proteomes" id="UP000323865"/>
    </source>
</evidence>
<evidence type="ECO:0000313" key="3">
    <source>
        <dbReference type="EMBL" id="QEU12718.1"/>
    </source>
</evidence>
<dbReference type="EMBL" id="CP012117">
    <property type="protein sequence ID" value="ANP28051.1"/>
    <property type="molecule type" value="Genomic_DNA"/>
</dbReference>
<name>A0A1B0ZJ99_9MICO</name>
<accession>A0A1B0ZJ99</accession>
<gene>
    <name evidence="2" type="ORF">DAD186_15010</name>
    <name evidence="3" type="ORF">FOB48_04030</name>
</gene>
<feature type="domain" description="Helix-turn-helix" evidence="1">
    <location>
        <begin position="3"/>
        <end position="53"/>
    </location>
</feature>
<dbReference type="NCBIfam" id="TIGR01764">
    <property type="entry name" value="excise"/>
    <property type="match status" value="1"/>
</dbReference>
<protein>
    <submittedName>
        <fullName evidence="2">Excisionase family DNA binding domain-containing protein</fullName>
    </submittedName>
    <submittedName>
        <fullName evidence="3">Helix-turn-helix domain-containing protein</fullName>
    </submittedName>
</protein>
<dbReference type="PATRIC" id="fig|1630135.4.peg.1503"/>
<keyword evidence="5" id="KW-1185">Reference proteome</keyword>
<evidence type="ECO:0000259" key="1">
    <source>
        <dbReference type="Pfam" id="PF12728"/>
    </source>
</evidence>
<proteinExistence type="predicted"/>
<dbReference type="STRING" id="1630135.DAD186_15010"/>
<dbReference type="AlphaFoldDB" id="A0A1B0ZJ99"/>
<dbReference type="Proteomes" id="UP000092596">
    <property type="component" value="Chromosome"/>
</dbReference>
<dbReference type="Pfam" id="PF12728">
    <property type="entry name" value="HTH_17"/>
    <property type="match status" value="1"/>
</dbReference>
<evidence type="ECO:0000313" key="4">
    <source>
        <dbReference type="Proteomes" id="UP000092596"/>
    </source>
</evidence>
<dbReference type="KEGG" id="dva:DAD186_15010"/>
<reference evidence="2 4" key="1">
    <citation type="submission" date="2015-06" db="EMBL/GenBank/DDBJ databases">
        <title>Investigation of pathophysiology for high-risk pregnancy and development of treatment modality based on it.</title>
        <authorList>
            <person name="Kim B.-C."/>
            <person name="Lim S."/>
        </authorList>
    </citation>
    <scope>NUCLEOTIDE SEQUENCE [LARGE SCALE GENOMIC DNA]</scope>
    <source>
        <strain evidence="2 4">AD1-86</strain>
    </source>
</reference>
<dbReference type="Proteomes" id="UP000323865">
    <property type="component" value="Chromosome"/>
</dbReference>
<dbReference type="InterPro" id="IPR041657">
    <property type="entry name" value="HTH_17"/>
</dbReference>
<organism evidence="2 4">
    <name type="scientific">Dermabacter vaginalis</name>
    <dbReference type="NCBI Taxonomy" id="1630135"/>
    <lineage>
        <taxon>Bacteria</taxon>
        <taxon>Bacillati</taxon>
        <taxon>Actinomycetota</taxon>
        <taxon>Actinomycetes</taxon>
        <taxon>Micrococcales</taxon>
        <taxon>Dermabacteraceae</taxon>
        <taxon>Dermabacter</taxon>
    </lineage>
</organism>
<evidence type="ECO:0000313" key="2">
    <source>
        <dbReference type="EMBL" id="ANP28051.1"/>
    </source>
</evidence>
<dbReference type="EMBL" id="CP044108">
    <property type="protein sequence ID" value="QEU12718.1"/>
    <property type="molecule type" value="Genomic_DNA"/>
</dbReference>
<sequence length="78" mass="8878">MHFYTLDEVCEILAIEKPQAYSLVRSGSLRAIKLGGRGQWRVEEAELRAFVDRAYAETEAEILAHNTARAPKRTRETS</sequence>
<dbReference type="GO" id="GO:0003677">
    <property type="term" value="F:DNA binding"/>
    <property type="evidence" value="ECO:0007669"/>
    <property type="project" value="InterPro"/>
</dbReference>
<dbReference type="InterPro" id="IPR010093">
    <property type="entry name" value="SinI_DNA-bd"/>
</dbReference>
<reference evidence="3 5" key="2">
    <citation type="submission" date="2019-09" db="EMBL/GenBank/DDBJ databases">
        <title>FDA dAtabase for Regulatory Grade micrObial Sequences (FDA-ARGOS): Supporting development and validation of Infectious Disease Dx tests.</title>
        <authorList>
            <person name="Sciortino C."/>
            <person name="Tallon L."/>
            <person name="Sadzewicz L."/>
            <person name="Vavikolanu K."/>
            <person name="Mehta A."/>
            <person name="Aluvathingal J."/>
            <person name="Nadendla S."/>
            <person name="Nandy P."/>
            <person name="Geyer C."/>
            <person name="Yan Y."/>
            <person name="Sichtig H."/>
        </authorList>
    </citation>
    <scope>NUCLEOTIDE SEQUENCE [LARGE SCALE GENOMIC DNA]</scope>
    <source>
        <strain evidence="3 5">FDAARGOS_640</strain>
    </source>
</reference>